<protein>
    <submittedName>
        <fullName evidence="3">Uncharacterized protein</fullName>
    </submittedName>
</protein>
<dbReference type="OrthoDB" id="3214103at2759"/>
<keyword evidence="2" id="KW-0812">Transmembrane</keyword>
<keyword evidence="4" id="KW-1185">Reference proteome</keyword>
<keyword evidence="2" id="KW-1133">Transmembrane helix</keyword>
<feature type="transmembrane region" description="Helical" evidence="2">
    <location>
        <begin position="91"/>
        <end position="114"/>
    </location>
</feature>
<gene>
    <name evidence="3" type="ORF">L227DRAFT_398611</name>
</gene>
<evidence type="ECO:0000313" key="4">
    <source>
        <dbReference type="Proteomes" id="UP000313359"/>
    </source>
</evidence>
<evidence type="ECO:0000313" key="3">
    <source>
        <dbReference type="EMBL" id="RPD53457.1"/>
    </source>
</evidence>
<organism evidence="3 4">
    <name type="scientific">Lentinus tigrinus ALCF2SS1-6</name>
    <dbReference type="NCBI Taxonomy" id="1328759"/>
    <lineage>
        <taxon>Eukaryota</taxon>
        <taxon>Fungi</taxon>
        <taxon>Dikarya</taxon>
        <taxon>Basidiomycota</taxon>
        <taxon>Agaricomycotina</taxon>
        <taxon>Agaricomycetes</taxon>
        <taxon>Polyporales</taxon>
        <taxon>Polyporaceae</taxon>
        <taxon>Lentinus</taxon>
    </lineage>
</organism>
<feature type="compositionally biased region" description="Low complexity" evidence="1">
    <location>
        <begin position="414"/>
        <end position="424"/>
    </location>
</feature>
<reference evidence="3" key="1">
    <citation type="journal article" date="2018" name="Genome Biol. Evol.">
        <title>Genomics and development of Lentinus tigrinus, a white-rot wood-decaying mushroom with dimorphic fruiting bodies.</title>
        <authorList>
            <person name="Wu B."/>
            <person name="Xu Z."/>
            <person name="Knudson A."/>
            <person name="Carlson A."/>
            <person name="Chen N."/>
            <person name="Kovaka S."/>
            <person name="LaButti K."/>
            <person name="Lipzen A."/>
            <person name="Pennachio C."/>
            <person name="Riley R."/>
            <person name="Schakwitz W."/>
            <person name="Umezawa K."/>
            <person name="Ohm R.A."/>
            <person name="Grigoriev I.V."/>
            <person name="Nagy L.G."/>
            <person name="Gibbons J."/>
            <person name="Hibbett D."/>
        </authorList>
    </citation>
    <scope>NUCLEOTIDE SEQUENCE [LARGE SCALE GENOMIC DNA]</scope>
    <source>
        <strain evidence="3">ALCF2SS1-6</strain>
    </source>
</reference>
<name>A0A5C2RSK4_9APHY</name>
<feature type="transmembrane region" description="Helical" evidence="2">
    <location>
        <begin position="258"/>
        <end position="282"/>
    </location>
</feature>
<feature type="transmembrane region" description="Helical" evidence="2">
    <location>
        <begin position="202"/>
        <end position="220"/>
    </location>
</feature>
<keyword evidence="2" id="KW-0472">Membrane</keyword>
<feature type="region of interest" description="Disordered" evidence="1">
    <location>
        <begin position="412"/>
        <end position="436"/>
    </location>
</feature>
<sequence>MDETLSAPVVPRAGPIYFQVTEATRANLSQMIFTARTEVLLGMSYDGSIVKESIVDVVVLTMFFGLFTVLSAVAAYVLFLKGIAQKATAFMLTAILAMWASTAAYWIATLLVVVQAQSTMHDIMAQILVSVDHAQSCTSYSPATGRPFSACETGPPVADVPDYLEAQGIQQCTGTVALMANVIIGDAIVWWRAWVLWKDHRVVLYAWTTLVIATMLTGILDTKDACTPQATLFTIYSSYAADTVEVLNAGSLFGADKWGIATAILSLLTNMVATALIAYRAWEHRIFIISHLKGCSVRSQVERTLALLVESGVLYCALWFVVVVYQFVALKLEESAFAYGFYYVMSGCLIPLVGMYPTLIIILCALDKSFHEKSHNTARMSSPAFAVSPFGRQTLSLSSILNTFPTSIGDNALGPSSTGTPSPSEHINKTAETAVI</sequence>
<evidence type="ECO:0000256" key="2">
    <source>
        <dbReference type="SAM" id="Phobius"/>
    </source>
</evidence>
<feature type="transmembrane region" description="Helical" evidence="2">
    <location>
        <begin position="303"/>
        <end position="328"/>
    </location>
</feature>
<dbReference type="AlphaFoldDB" id="A0A5C2RSK4"/>
<feature type="transmembrane region" description="Helical" evidence="2">
    <location>
        <begin position="57"/>
        <end position="79"/>
    </location>
</feature>
<dbReference type="EMBL" id="ML122321">
    <property type="protein sequence ID" value="RPD53457.1"/>
    <property type="molecule type" value="Genomic_DNA"/>
</dbReference>
<dbReference type="Proteomes" id="UP000313359">
    <property type="component" value="Unassembled WGS sequence"/>
</dbReference>
<feature type="transmembrane region" description="Helical" evidence="2">
    <location>
        <begin position="168"/>
        <end position="190"/>
    </location>
</feature>
<proteinExistence type="predicted"/>
<accession>A0A5C2RSK4</accession>
<evidence type="ECO:0000256" key="1">
    <source>
        <dbReference type="SAM" id="MobiDB-lite"/>
    </source>
</evidence>
<feature type="transmembrane region" description="Helical" evidence="2">
    <location>
        <begin position="340"/>
        <end position="366"/>
    </location>
</feature>